<dbReference type="Gene3D" id="2.60.120.620">
    <property type="entry name" value="q2cbj1_9rhob like domain"/>
    <property type="match status" value="1"/>
</dbReference>
<proteinExistence type="predicted"/>
<name>A0A383C1S0_9ZZZZ</name>
<feature type="non-terminal residue" evidence="2">
    <location>
        <position position="231"/>
    </location>
</feature>
<reference evidence="2" key="1">
    <citation type="submission" date="2018-05" db="EMBL/GenBank/DDBJ databases">
        <authorList>
            <person name="Lanie J.A."/>
            <person name="Ng W.-L."/>
            <person name="Kazmierczak K.M."/>
            <person name="Andrzejewski T.M."/>
            <person name="Davidsen T.M."/>
            <person name="Wayne K.J."/>
            <person name="Tettelin H."/>
            <person name="Glass J.I."/>
            <person name="Rusch D."/>
            <person name="Podicherti R."/>
            <person name="Tsui H.-C.T."/>
            <person name="Winkler M.E."/>
        </authorList>
    </citation>
    <scope>NUCLEOTIDE SEQUENCE</scope>
</reference>
<sequence>MSARKFFTDEFPSPEQIKTDVQNFAFKVYHNAVKTDVYTEIRSFWLDYFLKDQPQREVARGDLLLGEENFNSYTDTDFWSLYRHFDFLWNKPTHQLTTDIAIELHKIRNTTLNLPAEYGLNYNPECYGFYVSTSYYPPNGGMMTPHADGYPEGEKKFMLLHFMLPITFKGQDYEGGGMVVYDKNDQKVDVDKIMKPGSIIFYDGSFKHGCERIIPYGDKKIGRLAMFAVPV</sequence>
<dbReference type="AlphaFoldDB" id="A0A383C1S0"/>
<evidence type="ECO:0000259" key="1">
    <source>
        <dbReference type="PROSITE" id="PS51471"/>
    </source>
</evidence>
<gene>
    <name evidence="2" type="ORF">METZ01_LOCUS478877</name>
</gene>
<dbReference type="InterPro" id="IPR005123">
    <property type="entry name" value="Oxoglu/Fe-dep_dioxygenase_dom"/>
</dbReference>
<feature type="domain" description="Fe2OG dioxygenase" evidence="1">
    <location>
        <begin position="127"/>
        <end position="231"/>
    </location>
</feature>
<protein>
    <recommendedName>
        <fullName evidence="1">Fe2OG dioxygenase domain-containing protein</fullName>
    </recommendedName>
</protein>
<accession>A0A383C1S0</accession>
<evidence type="ECO:0000313" key="2">
    <source>
        <dbReference type="EMBL" id="SVE26023.1"/>
    </source>
</evidence>
<dbReference type="EMBL" id="UINC01205033">
    <property type="protein sequence ID" value="SVE26023.1"/>
    <property type="molecule type" value="Genomic_DNA"/>
</dbReference>
<organism evidence="2">
    <name type="scientific">marine metagenome</name>
    <dbReference type="NCBI Taxonomy" id="408172"/>
    <lineage>
        <taxon>unclassified sequences</taxon>
        <taxon>metagenomes</taxon>
        <taxon>ecological metagenomes</taxon>
    </lineage>
</organism>
<dbReference type="PROSITE" id="PS51471">
    <property type="entry name" value="FE2OG_OXY"/>
    <property type="match status" value="1"/>
</dbReference>
<dbReference type="SUPFAM" id="SSF51197">
    <property type="entry name" value="Clavaminate synthase-like"/>
    <property type="match status" value="1"/>
</dbReference>